<gene>
    <name evidence="1" type="ORF">MANES_03G039800v8</name>
</gene>
<protein>
    <submittedName>
        <fullName evidence="1">Uncharacterized protein</fullName>
    </submittedName>
</protein>
<organism evidence="1 2">
    <name type="scientific">Manihot esculenta</name>
    <name type="common">Cassava</name>
    <name type="synonym">Jatropha manihot</name>
    <dbReference type="NCBI Taxonomy" id="3983"/>
    <lineage>
        <taxon>Eukaryota</taxon>
        <taxon>Viridiplantae</taxon>
        <taxon>Streptophyta</taxon>
        <taxon>Embryophyta</taxon>
        <taxon>Tracheophyta</taxon>
        <taxon>Spermatophyta</taxon>
        <taxon>Magnoliopsida</taxon>
        <taxon>eudicotyledons</taxon>
        <taxon>Gunneridae</taxon>
        <taxon>Pentapetalae</taxon>
        <taxon>rosids</taxon>
        <taxon>fabids</taxon>
        <taxon>Malpighiales</taxon>
        <taxon>Euphorbiaceae</taxon>
        <taxon>Crotonoideae</taxon>
        <taxon>Manihoteae</taxon>
        <taxon>Manihot</taxon>
    </lineage>
</organism>
<proteinExistence type="predicted"/>
<name>A0ACB7I223_MANES</name>
<accession>A0ACB7I223</accession>
<dbReference type="Proteomes" id="UP000091857">
    <property type="component" value="Chromosome 3"/>
</dbReference>
<evidence type="ECO:0000313" key="1">
    <source>
        <dbReference type="EMBL" id="KAG8657116.1"/>
    </source>
</evidence>
<comment type="caution">
    <text evidence="1">The sequence shown here is derived from an EMBL/GenBank/DDBJ whole genome shotgun (WGS) entry which is preliminary data.</text>
</comment>
<sequence length="356" mass="38660">MAYFWLQLIMSIVAALHHQIGTADAAAGIGVCYGMLGNNLPAAADVVGLYKKYNIGKMRLFDPNPQALDALRGSNILVTLGMRNEDLPNLASSQEAVDSWFATNVQPYLNDVVFSYISVGNEVVGGVYGQHVAAVMQFLQNTLNANKLSATKVTTVLSADTLGSSYPPFSGAFKPELSNIMGGILGFLSKNGSPLLVNVYPYFAYAGDPVNVRLDYAQFTATGPVVHDGELSYWNLFDAMVDSFIWAVEKMGVTNVNVVVSESGWPSAGNGNLTTPELASTYNRNLMQHVMNNGTPKRPGALIEGFVFALFNENQKAPGVEQNFGLFYPNMTPVYPMFPNSVEDKHPKLPRRLVPD</sequence>
<dbReference type="EMBL" id="CM004389">
    <property type="protein sequence ID" value="KAG8657116.1"/>
    <property type="molecule type" value="Genomic_DNA"/>
</dbReference>
<evidence type="ECO:0000313" key="2">
    <source>
        <dbReference type="Proteomes" id="UP000091857"/>
    </source>
</evidence>
<reference evidence="2" key="1">
    <citation type="journal article" date="2016" name="Nat. Biotechnol.">
        <title>Sequencing wild and cultivated cassava and related species reveals extensive interspecific hybridization and genetic diversity.</title>
        <authorList>
            <person name="Bredeson J.V."/>
            <person name="Lyons J.B."/>
            <person name="Prochnik S.E."/>
            <person name="Wu G.A."/>
            <person name="Ha C.M."/>
            <person name="Edsinger-Gonzales E."/>
            <person name="Grimwood J."/>
            <person name="Schmutz J."/>
            <person name="Rabbi I.Y."/>
            <person name="Egesi C."/>
            <person name="Nauluvula P."/>
            <person name="Lebot V."/>
            <person name="Ndunguru J."/>
            <person name="Mkamilo G."/>
            <person name="Bart R.S."/>
            <person name="Setter T.L."/>
            <person name="Gleadow R.M."/>
            <person name="Kulakow P."/>
            <person name="Ferguson M.E."/>
            <person name="Rounsley S."/>
            <person name="Rokhsar D.S."/>
        </authorList>
    </citation>
    <scope>NUCLEOTIDE SEQUENCE [LARGE SCALE GENOMIC DNA]</scope>
    <source>
        <strain evidence="2">cv. AM560-2</strain>
    </source>
</reference>
<keyword evidence="2" id="KW-1185">Reference proteome</keyword>